<evidence type="ECO:0000259" key="6">
    <source>
        <dbReference type="Pfam" id="PF06271"/>
    </source>
</evidence>
<keyword evidence="2 5" id="KW-0812">Transmembrane</keyword>
<evidence type="ECO:0000256" key="1">
    <source>
        <dbReference type="ARBA" id="ARBA00004141"/>
    </source>
</evidence>
<dbReference type="PANTHER" id="PTHR38480">
    <property type="entry name" value="SLR0254 PROTEIN"/>
    <property type="match status" value="1"/>
</dbReference>
<evidence type="ECO:0000313" key="8">
    <source>
        <dbReference type="Proteomes" id="UP000184391"/>
    </source>
</evidence>
<sequence>MKAARLPQRAAQKRQRMMVTPEGLALPITIAARGARAGALILDVLIIITGLVAFHLLLFWIAGGLLDGTALDPSAAPRGAQEFLQILLVIVVFVTWYGYFLVQELGPRGATLGKRVVGIRVAAQGGGRLSGEAVIARNLLRDIELFYPLVFIFVLLASSAGGEDIGPLAGIATLWFALFLLLPFFNRDALRAGDIIAGTWVVEMPRTRLAKTLSTQGAAALGASDVTGARYDFGEAELAVYGEKELQTLERMLRESSPDALAAVHATICRKIGWDPGAGDERAFLEAFYGQLRAKLEGEMRFGKRKADKFS</sequence>
<evidence type="ECO:0000256" key="3">
    <source>
        <dbReference type="ARBA" id="ARBA00022989"/>
    </source>
</evidence>
<keyword evidence="8" id="KW-1185">Reference proteome</keyword>
<dbReference type="Proteomes" id="UP000184391">
    <property type="component" value="Unassembled WGS sequence"/>
</dbReference>
<feature type="transmembrane region" description="Helical" evidence="5">
    <location>
        <begin position="145"/>
        <end position="162"/>
    </location>
</feature>
<protein>
    <submittedName>
        <fullName evidence="7">Uncharacterized membrane protein YckC, RDD family</fullName>
    </submittedName>
</protein>
<dbReference type="GO" id="GO:0016020">
    <property type="term" value="C:membrane"/>
    <property type="evidence" value="ECO:0007669"/>
    <property type="project" value="UniProtKB-SubCell"/>
</dbReference>
<organism evidence="7 8">
    <name type="scientific">Erythrobacter sanguineus</name>
    <dbReference type="NCBI Taxonomy" id="198312"/>
    <lineage>
        <taxon>Bacteria</taxon>
        <taxon>Pseudomonadati</taxon>
        <taxon>Pseudomonadota</taxon>
        <taxon>Alphaproteobacteria</taxon>
        <taxon>Sphingomonadales</taxon>
        <taxon>Erythrobacteraceae</taxon>
        <taxon>Erythrobacter/Porphyrobacter group</taxon>
        <taxon>Erythrobacter</taxon>
    </lineage>
</organism>
<dbReference type="STRING" id="198312.SAMN02745193_02245"/>
<feature type="transmembrane region" description="Helical" evidence="5">
    <location>
        <begin position="83"/>
        <end position="102"/>
    </location>
</feature>
<proteinExistence type="predicted"/>
<dbReference type="RefSeq" id="WP_072675103.1">
    <property type="nucleotide sequence ID" value="NZ_FRDF01000013.1"/>
</dbReference>
<dbReference type="InterPro" id="IPR010432">
    <property type="entry name" value="RDD"/>
</dbReference>
<reference evidence="8" key="1">
    <citation type="submission" date="2016-12" db="EMBL/GenBank/DDBJ databases">
        <authorList>
            <person name="Varghese N."/>
            <person name="Submissions S."/>
        </authorList>
    </citation>
    <scope>NUCLEOTIDE SEQUENCE [LARGE SCALE GENOMIC DNA]</scope>
    <source>
        <strain evidence="8">DSM 11032</strain>
    </source>
</reference>
<keyword evidence="3 5" id="KW-1133">Transmembrane helix</keyword>
<dbReference type="EMBL" id="FRDF01000013">
    <property type="protein sequence ID" value="SHN61315.1"/>
    <property type="molecule type" value="Genomic_DNA"/>
</dbReference>
<accession>A0A1M7SS11</accession>
<evidence type="ECO:0000256" key="2">
    <source>
        <dbReference type="ARBA" id="ARBA00022692"/>
    </source>
</evidence>
<gene>
    <name evidence="7" type="ORF">SAMN02745193_02245</name>
</gene>
<evidence type="ECO:0000256" key="5">
    <source>
        <dbReference type="SAM" id="Phobius"/>
    </source>
</evidence>
<dbReference type="Pfam" id="PF06271">
    <property type="entry name" value="RDD"/>
    <property type="match status" value="1"/>
</dbReference>
<dbReference type="OrthoDB" id="9787732at2"/>
<comment type="subcellular location">
    <subcellularLocation>
        <location evidence="1">Membrane</location>
        <topology evidence="1">Multi-pass membrane protein</topology>
    </subcellularLocation>
</comment>
<feature type="transmembrane region" description="Helical" evidence="5">
    <location>
        <begin position="168"/>
        <end position="185"/>
    </location>
</feature>
<name>A0A1M7SS11_9SPHN</name>
<dbReference type="PANTHER" id="PTHR38480:SF1">
    <property type="entry name" value="SLR0254 PROTEIN"/>
    <property type="match status" value="1"/>
</dbReference>
<feature type="domain" description="RDD" evidence="6">
    <location>
        <begin position="31"/>
        <end position="198"/>
    </location>
</feature>
<evidence type="ECO:0000256" key="4">
    <source>
        <dbReference type="ARBA" id="ARBA00023136"/>
    </source>
</evidence>
<feature type="transmembrane region" description="Helical" evidence="5">
    <location>
        <begin position="40"/>
        <end position="63"/>
    </location>
</feature>
<evidence type="ECO:0000313" key="7">
    <source>
        <dbReference type="EMBL" id="SHN61315.1"/>
    </source>
</evidence>
<keyword evidence="4 5" id="KW-0472">Membrane</keyword>
<dbReference type="AlphaFoldDB" id="A0A1M7SS11"/>